<evidence type="ECO:0000313" key="2">
    <source>
        <dbReference type="EMBL" id="BAP56815.1"/>
    </source>
</evidence>
<dbReference type="Gene3D" id="3.30.420.380">
    <property type="match status" value="1"/>
</dbReference>
<dbReference type="SUPFAM" id="SSF53067">
    <property type="entry name" value="Actin-like ATPase domain"/>
    <property type="match status" value="1"/>
</dbReference>
<dbReference type="HOGENOM" id="CLU_649976_0_0_6"/>
<feature type="transmembrane region" description="Helical" evidence="1">
    <location>
        <begin position="266"/>
        <end position="287"/>
    </location>
</feature>
<name>A0A090ANB1_9GAMM</name>
<evidence type="ECO:0000256" key="1">
    <source>
        <dbReference type="SAM" id="Phobius"/>
    </source>
</evidence>
<keyword evidence="1" id="KW-1133">Transmembrane helix</keyword>
<reference evidence="2 3" key="1">
    <citation type="journal article" date="2014" name="ISME J.">
        <title>Ecophysiology of Thioploca ingrica as revealed by the complete genome sequence supplemented with proteomic evidence.</title>
        <authorList>
            <person name="Kojima H."/>
            <person name="Ogura Y."/>
            <person name="Yamamoto N."/>
            <person name="Togashi T."/>
            <person name="Mori H."/>
            <person name="Watanabe T."/>
            <person name="Nemoto F."/>
            <person name="Kurokawa K."/>
            <person name="Hayashi T."/>
            <person name="Fukui M."/>
        </authorList>
    </citation>
    <scope>NUCLEOTIDE SEQUENCE [LARGE SCALE GENOMIC DNA]</scope>
</reference>
<keyword evidence="1" id="KW-0472">Membrane</keyword>
<dbReference type="OrthoDB" id="5622767at2"/>
<dbReference type="AlphaFoldDB" id="A0A090ANB1"/>
<dbReference type="STRING" id="40754.THII_2518"/>
<dbReference type="KEGG" id="tig:THII_2518"/>
<protein>
    <submittedName>
        <fullName evidence="2">Tfp pilus assembly protein PilN</fullName>
    </submittedName>
</protein>
<accession>A0A090ANB1</accession>
<evidence type="ECO:0000313" key="3">
    <source>
        <dbReference type="Proteomes" id="UP000031623"/>
    </source>
</evidence>
<dbReference type="Pfam" id="PF05137">
    <property type="entry name" value="PilN"/>
    <property type="match status" value="1"/>
</dbReference>
<keyword evidence="1" id="KW-0812">Transmembrane</keyword>
<dbReference type="InterPro" id="IPR007813">
    <property type="entry name" value="PilN"/>
</dbReference>
<gene>
    <name evidence="2" type="ORF">THII_2518</name>
</gene>
<keyword evidence="3" id="KW-1185">Reference proteome</keyword>
<sequence>MKLKSPKLIKKRQLQPASCDICLIVYNNALLHANTQNLVAQHDESLFQFTPSELANAARRLLPLATAQQRIALALPSREFVATSLKLPAIDAQNIKNAVSLQLPTLLPGVTEPLLLAVQAQTPGEQTYALWFSVKRAEELFQEFDKVGLLLACILPRPVVTLPKNNVACQVYDEDDNTITYMEWSGNVIQRWLHLPKIDRDVPVFQQQLEEAMSGFTSHLEQEWKTNMSDWEEIPMPPTVAYGYALVPPSAILASLQAAKQRRIKWLSIAVGILGLSIILGVSWAIVYEQHLKQRLADLKHRTDNVSQWRAEVNQFEEAFGTVKNFPPQDVVKILQILNELIPKDSWIVSFQIEGGVVKLEGYSLEPTKLIEILTKQPEFYDVHQSRGTTQEINRKELRFGIDFKLKNFDLATYWLEYFPNKK</sequence>
<dbReference type="EMBL" id="AP014633">
    <property type="protein sequence ID" value="BAP56815.1"/>
    <property type="molecule type" value="Genomic_DNA"/>
</dbReference>
<dbReference type="InterPro" id="IPR043129">
    <property type="entry name" value="ATPase_NBD"/>
</dbReference>
<dbReference type="Proteomes" id="UP000031623">
    <property type="component" value="Chromosome"/>
</dbReference>
<organism evidence="2 3">
    <name type="scientific">Thioploca ingrica</name>
    <dbReference type="NCBI Taxonomy" id="40754"/>
    <lineage>
        <taxon>Bacteria</taxon>
        <taxon>Pseudomonadati</taxon>
        <taxon>Pseudomonadota</taxon>
        <taxon>Gammaproteobacteria</taxon>
        <taxon>Thiotrichales</taxon>
        <taxon>Thiotrichaceae</taxon>
        <taxon>Thioploca</taxon>
    </lineage>
</organism>
<proteinExistence type="predicted"/>